<dbReference type="GeneID" id="71516121"/>
<gene>
    <name evidence="1" type="ORF">BME96_17060</name>
    <name evidence="2" type="ORF">IC602_02785</name>
</gene>
<proteinExistence type="predicted"/>
<evidence type="ECO:0000313" key="2">
    <source>
        <dbReference type="EMBL" id="MBD1221536.1"/>
    </source>
</evidence>
<accession>A0AAC9J3E2</accession>
<name>A0AAC9J3E2_VIRHA</name>
<sequence length="67" mass="8085">MTSLGEFCRELQTNLERPFNNKELEFIKWMYEQHVAEQKGRLKKEVLLMSEVAFLKEDNIHVKNFIL</sequence>
<dbReference type="EMBL" id="JACWEZ010000001">
    <property type="protein sequence ID" value="MBD1221536.1"/>
    <property type="molecule type" value="Genomic_DNA"/>
</dbReference>
<keyword evidence="4" id="KW-1185">Reference proteome</keyword>
<organism evidence="1 3">
    <name type="scientific">Virgibacillus halodenitrificans</name>
    <name type="common">Bacillus halodenitrificans</name>
    <dbReference type="NCBI Taxonomy" id="1482"/>
    <lineage>
        <taxon>Bacteria</taxon>
        <taxon>Bacillati</taxon>
        <taxon>Bacillota</taxon>
        <taxon>Bacilli</taxon>
        <taxon>Bacillales</taxon>
        <taxon>Bacillaceae</taxon>
        <taxon>Virgibacillus</taxon>
    </lineage>
</organism>
<evidence type="ECO:0000313" key="4">
    <source>
        <dbReference type="Proteomes" id="UP000621631"/>
    </source>
</evidence>
<evidence type="ECO:0000313" key="3">
    <source>
        <dbReference type="Proteomes" id="UP000182945"/>
    </source>
</evidence>
<evidence type="ECO:0000313" key="1">
    <source>
        <dbReference type="EMBL" id="APC49797.1"/>
    </source>
</evidence>
<reference evidence="2 4" key="2">
    <citation type="submission" date="2020-09" db="EMBL/GenBank/DDBJ databases">
        <title>Draft Genome Sequences of Oil-Oxidizing Bacteria Halomonas titanicae, Marinobacter lutaoensis, and Virgibacillus halodenitrificans Isolated from Highly Saline Environments.</title>
        <authorList>
            <person name="Grouzdev D.S."/>
            <person name="Sokolova D.S."/>
            <person name="Semenova E.M."/>
            <person name="Borzenkov I.A."/>
            <person name="Bidzhieva S.K."/>
            <person name="Poltaraus A.B."/>
            <person name="Nazina T.N."/>
        </authorList>
    </citation>
    <scope>NUCLEOTIDE SEQUENCE [LARGE SCALE GENOMIC DNA]</scope>
    <source>
        <strain evidence="2 4">VKM B-3472D</strain>
    </source>
</reference>
<dbReference type="KEGG" id="vhl:BME96_17060"/>
<protein>
    <submittedName>
        <fullName evidence="1">Uncharacterized protein</fullName>
    </submittedName>
</protein>
<dbReference type="EMBL" id="CP017962">
    <property type="protein sequence ID" value="APC49797.1"/>
    <property type="molecule type" value="Genomic_DNA"/>
</dbReference>
<dbReference type="Proteomes" id="UP000621631">
    <property type="component" value="Unassembled WGS sequence"/>
</dbReference>
<dbReference type="Proteomes" id="UP000182945">
    <property type="component" value="Chromosome"/>
</dbReference>
<dbReference type="RefSeq" id="WP_019379205.1">
    <property type="nucleotide sequence ID" value="NZ_CP017962.1"/>
</dbReference>
<reference evidence="1 3" key="1">
    <citation type="submission" date="2016-11" db="EMBL/GenBank/DDBJ databases">
        <title>Complete genome sequencing of Virgibacillus halodenitrificans PDB-F2.</title>
        <authorList>
            <person name="Sun Z."/>
            <person name="Zhou Y."/>
            <person name="Li H."/>
        </authorList>
    </citation>
    <scope>NUCLEOTIDE SEQUENCE [LARGE SCALE GENOMIC DNA]</scope>
    <source>
        <strain evidence="1 3">PDB-F2</strain>
    </source>
</reference>
<dbReference type="AlphaFoldDB" id="A0AAC9J3E2"/>